<keyword evidence="1" id="KW-0472">Membrane</keyword>
<dbReference type="EMBL" id="JBHRTP010000052">
    <property type="protein sequence ID" value="MFC3109502.1"/>
    <property type="molecule type" value="Genomic_DNA"/>
</dbReference>
<dbReference type="Proteomes" id="UP001595530">
    <property type="component" value="Unassembled WGS sequence"/>
</dbReference>
<evidence type="ECO:0000256" key="1">
    <source>
        <dbReference type="SAM" id="Phobius"/>
    </source>
</evidence>
<accession>A0ABV7F6U6</accession>
<proteinExistence type="predicted"/>
<keyword evidence="1" id="KW-1133">Transmembrane helix</keyword>
<evidence type="ECO:0000313" key="3">
    <source>
        <dbReference type="Proteomes" id="UP001595530"/>
    </source>
</evidence>
<keyword evidence="1" id="KW-0812">Transmembrane</keyword>
<name>A0ABV7F6U6_9BURK</name>
<reference evidence="3" key="1">
    <citation type="journal article" date="2019" name="Int. J. Syst. Evol. Microbiol.">
        <title>The Global Catalogue of Microorganisms (GCM) 10K type strain sequencing project: providing services to taxonomists for standard genome sequencing and annotation.</title>
        <authorList>
            <consortium name="The Broad Institute Genomics Platform"/>
            <consortium name="The Broad Institute Genome Sequencing Center for Infectious Disease"/>
            <person name="Wu L."/>
            <person name="Ma J."/>
        </authorList>
    </citation>
    <scope>NUCLEOTIDE SEQUENCE [LARGE SCALE GENOMIC DNA]</scope>
    <source>
        <strain evidence="3">KCTC 42986</strain>
    </source>
</reference>
<keyword evidence="3" id="KW-1185">Reference proteome</keyword>
<feature type="transmembrane region" description="Helical" evidence="1">
    <location>
        <begin position="12"/>
        <end position="35"/>
    </location>
</feature>
<comment type="caution">
    <text evidence="2">The sequence shown here is derived from an EMBL/GenBank/DDBJ whole genome shotgun (WGS) entry which is preliminary data.</text>
</comment>
<evidence type="ECO:0000313" key="2">
    <source>
        <dbReference type="EMBL" id="MFC3109502.1"/>
    </source>
</evidence>
<organism evidence="2 3">
    <name type="scientific">Undibacterium arcticum</name>
    <dbReference type="NCBI Taxonomy" id="1762892"/>
    <lineage>
        <taxon>Bacteria</taxon>
        <taxon>Pseudomonadati</taxon>
        <taxon>Pseudomonadota</taxon>
        <taxon>Betaproteobacteria</taxon>
        <taxon>Burkholderiales</taxon>
        <taxon>Oxalobacteraceae</taxon>
        <taxon>Undibacterium</taxon>
    </lineage>
</organism>
<sequence>MHQHHSTVINFLLLFSFVLFLGLALIGEAAVTLFARHHAALSKFGWQCRFEVLSRVLAFSAWSRMKVNRYCELIDRLALPRLQYYRT</sequence>
<gene>
    <name evidence="2" type="ORF">ACFOFO_16290</name>
</gene>
<dbReference type="RefSeq" id="WP_390329337.1">
    <property type="nucleotide sequence ID" value="NZ_JBHRTP010000052.1"/>
</dbReference>
<protein>
    <recommendedName>
        <fullName evidence="4">Secreted protein</fullName>
    </recommendedName>
</protein>
<evidence type="ECO:0008006" key="4">
    <source>
        <dbReference type="Google" id="ProtNLM"/>
    </source>
</evidence>